<name>A0ABV3XTF6_9RHOB</name>
<comment type="caution">
    <text evidence="1">The sequence shown here is derived from an EMBL/GenBank/DDBJ whole genome shotgun (WGS) entry which is preliminary data.</text>
</comment>
<sequence>MRTLLTVVIAAALIWSGFWVVSAQRREAGLADWIEARRAEGWVADYADLDVRGFPNRLDTTFTDLALADPETGLAWQMPQFQILALIYKRDHLIAAWPSEQRLATPRQKIDVTSDRLRGSFVFVPDTDWRLDRTSIVGEGLRLESDAGWGMTAERALLASRPAPGLENGRALGAEATSLRLSADLMQLIEAAGVLPEVIDRITIDAEIDYDAPWDRQAIEDRRPQITTITLKRAEARWADLAFDAAGSVSVDAEGRASGEIALRAENWREMLRLAVAAGSLPQGVADQLEIALRLLAGLSGRDDTLDATLVLRDGRMRLGPVPLGEAPRLRLR</sequence>
<gene>
    <name evidence="1" type="ORF">Ga0609869_001712</name>
</gene>
<protein>
    <recommendedName>
        <fullName evidence="3">DUF2125 domain-containing protein</fullName>
    </recommendedName>
</protein>
<reference evidence="1 2" key="1">
    <citation type="submission" date="2024-06" db="EMBL/GenBank/DDBJ databases">
        <title>Genome of Rhodovulum iodosum, a marine photoferrotroph.</title>
        <authorList>
            <person name="Bianchini G."/>
            <person name="Nikeleit V."/>
            <person name="Kappler A."/>
            <person name="Bryce C."/>
            <person name="Sanchez-Baracaldo P."/>
        </authorList>
    </citation>
    <scope>NUCLEOTIDE SEQUENCE [LARGE SCALE GENOMIC DNA]</scope>
    <source>
        <strain evidence="1 2">UT/N1</strain>
    </source>
</reference>
<keyword evidence="2" id="KW-1185">Reference proteome</keyword>
<evidence type="ECO:0000313" key="2">
    <source>
        <dbReference type="Proteomes" id="UP001560019"/>
    </source>
</evidence>
<dbReference type="InterPro" id="IPR018666">
    <property type="entry name" value="DUF2125"/>
</dbReference>
<evidence type="ECO:0000313" key="1">
    <source>
        <dbReference type="EMBL" id="MEX5728359.1"/>
    </source>
</evidence>
<dbReference type="Proteomes" id="UP001560019">
    <property type="component" value="Unassembled WGS sequence"/>
</dbReference>
<accession>A0ABV3XTF6</accession>
<organism evidence="1 2">
    <name type="scientific">Rhodovulum iodosum</name>
    <dbReference type="NCBI Taxonomy" id="68291"/>
    <lineage>
        <taxon>Bacteria</taxon>
        <taxon>Pseudomonadati</taxon>
        <taxon>Pseudomonadota</taxon>
        <taxon>Alphaproteobacteria</taxon>
        <taxon>Rhodobacterales</taxon>
        <taxon>Paracoccaceae</taxon>
        <taxon>Rhodovulum</taxon>
    </lineage>
</organism>
<dbReference type="EMBL" id="JBEHHI010000001">
    <property type="protein sequence ID" value="MEX5728359.1"/>
    <property type="molecule type" value="Genomic_DNA"/>
</dbReference>
<evidence type="ECO:0008006" key="3">
    <source>
        <dbReference type="Google" id="ProtNLM"/>
    </source>
</evidence>
<dbReference type="RefSeq" id="WP_125408694.1">
    <property type="nucleotide sequence ID" value="NZ_JBEHHI010000001.1"/>
</dbReference>
<proteinExistence type="predicted"/>
<dbReference type="Pfam" id="PF09898">
    <property type="entry name" value="DUF2125"/>
    <property type="match status" value="1"/>
</dbReference>